<keyword evidence="2" id="KW-0285">Flavoprotein</keyword>
<feature type="region of interest" description="Disordered" evidence="6">
    <location>
        <begin position="93"/>
        <end position="122"/>
    </location>
</feature>
<dbReference type="Gene3D" id="3.50.50.60">
    <property type="entry name" value="FAD/NAD(P)-binding domain"/>
    <property type="match status" value="1"/>
</dbReference>
<dbReference type="GO" id="GO:0004497">
    <property type="term" value="F:monooxygenase activity"/>
    <property type="evidence" value="ECO:0007669"/>
    <property type="project" value="UniProtKB-KW"/>
</dbReference>
<protein>
    <submittedName>
        <fullName evidence="8">Tetracycline resistance protein</fullName>
    </submittedName>
</protein>
<evidence type="ECO:0000313" key="8">
    <source>
        <dbReference type="EMBL" id="KAF4306161.1"/>
    </source>
</evidence>
<dbReference type="AlphaFoldDB" id="A0A8H4N500"/>
<gene>
    <name evidence="8" type="ORF">GTA08_BOTSDO05421</name>
</gene>
<evidence type="ECO:0000256" key="6">
    <source>
        <dbReference type="SAM" id="MobiDB-lite"/>
    </source>
</evidence>
<keyword evidence="9" id="KW-1185">Reference proteome</keyword>
<evidence type="ECO:0000256" key="2">
    <source>
        <dbReference type="ARBA" id="ARBA00022630"/>
    </source>
</evidence>
<dbReference type="InterPro" id="IPR036188">
    <property type="entry name" value="FAD/NAD-bd_sf"/>
</dbReference>
<evidence type="ECO:0000256" key="3">
    <source>
        <dbReference type="ARBA" id="ARBA00022827"/>
    </source>
</evidence>
<evidence type="ECO:0000259" key="7">
    <source>
        <dbReference type="Pfam" id="PF01494"/>
    </source>
</evidence>
<keyword evidence="5" id="KW-0503">Monooxygenase</keyword>
<sequence>MSPNTPETLSILIIGSGLGGLLLAQGLRRASIPFHVFERDADPSTRLQGYRIRVSGEGITALESTLPPELFKRFEDTCARVQLGGSTIVAQSAEEDTATPGHARHPTGGVFRHGSRKPYTPDRATMRGVLMEGLEGSITFGKAFVGYDVGEDGQAVTARFADGSSARGSLLVGADGARSRVRKQYLGAALRPVDTSGRVVYGKTPLTDELKERMGDGLLDVMKLVEDKSRADGVPVTCLYEPIRFPQRDEMEGLPEDYVYWVMVSKKETFGVADEELVRMTSEQAGKLASKVAEEWYPRLRALFELTDPNQTAALRVLSMRPNMEAWEALKEPVTLVGDSAHVMSPSGGLGAVTAFRDAANLAKVLVENGGRVSAEAVGKYEQMMRNYAAEALELSRQGGVRFFNHPPFDKCEEVDV</sequence>
<keyword evidence="3" id="KW-0274">FAD</keyword>
<dbReference type="PANTHER" id="PTHR47178">
    <property type="entry name" value="MONOOXYGENASE, FAD-BINDING"/>
    <property type="match status" value="1"/>
</dbReference>
<comment type="caution">
    <text evidence="8">The sequence shown here is derived from an EMBL/GenBank/DDBJ whole genome shotgun (WGS) entry which is preliminary data.</text>
</comment>
<accession>A0A8H4N500</accession>
<evidence type="ECO:0000256" key="4">
    <source>
        <dbReference type="ARBA" id="ARBA00023002"/>
    </source>
</evidence>
<dbReference type="PRINTS" id="PR00420">
    <property type="entry name" value="RNGMNOXGNASE"/>
</dbReference>
<dbReference type="EMBL" id="WWBZ02000033">
    <property type="protein sequence ID" value="KAF4306161.1"/>
    <property type="molecule type" value="Genomic_DNA"/>
</dbReference>
<dbReference type="Pfam" id="PF01494">
    <property type="entry name" value="FAD_binding_3"/>
    <property type="match status" value="1"/>
</dbReference>
<dbReference type="Pfam" id="PF13450">
    <property type="entry name" value="NAD_binding_8"/>
    <property type="match status" value="1"/>
</dbReference>
<evidence type="ECO:0000256" key="5">
    <source>
        <dbReference type="ARBA" id="ARBA00023033"/>
    </source>
</evidence>
<name>A0A8H4N500_9PEZI</name>
<keyword evidence="4" id="KW-0560">Oxidoreductase</keyword>
<reference evidence="8" key="1">
    <citation type="submission" date="2020-04" db="EMBL/GenBank/DDBJ databases">
        <title>Genome Assembly and Annotation of Botryosphaeria dothidea sdau 11-99, a Latent Pathogen of Apple Fruit Ring Rot in China.</title>
        <authorList>
            <person name="Yu C."/>
            <person name="Diao Y."/>
            <person name="Lu Q."/>
            <person name="Zhao J."/>
            <person name="Cui S."/>
            <person name="Peng C."/>
            <person name="He B."/>
            <person name="Liu H."/>
        </authorList>
    </citation>
    <scope>NUCLEOTIDE SEQUENCE [LARGE SCALE GENOMIC DNA]</scope>
    <source>
        <strain evidence="8">Sdau11-99</strain>
    </source>
</reference>
<evidence type="ECO:0000256" key="1">
    <source>
        <dbReference type="ARBA" id="ARBA00001974"/>
    </source>
</evidence>
<dbReference type="PANTHER" id="PTHR47178:SF5">
    <property type="entry name" value="FAD-BINDING DOMAIN-CONTAINING PROTEIN"/>
    <property type="match status" value="1"/>
</dbReference>
<dbReference type="SUPFAM" id="SSF51905">
    <property type="entry name" value="FAD/NAD(P)-binding domain"/>
    <property type="match status" value="1"/>
</dbReference>
<comment type="cofactor">
    <cofactor evidence="1">
        <name>FAD</name>
        <dbReference type="ChEBI" id="CHEBI:57692"/>
    </cofactor>
</comment>
<evidence type="ECO:0000313" key="9">
    <source>
        <dbReference type="Proteomes" id="UP000572817"/>
    </source>
</evidence>
<feature type="domain" description="FAD-binding" evidence="7">
    <location>
        <begin position="330"/>
        <end position="393"/>
    </location>
</feature>
<dbReference type="Proteomes" id="UP000572817">
    <property type="component" value="Unassembled WGS sequence"/>
</dbReference>
<organism evidence="8 9">
    <name type="scientific">Botryosphaeria dothidea</name>
    <dbReference type="NCBI Taxonomy" id="55169"/>
    <lineage>
        <taxon>Eukaryota</taxon>
        <taxon>Fungi</taxon>
        <taxon>Dikarya</taxon>
        <taxon>Ascomycota</taxon>
        <taxon>Pezizomycotina</taxon>
        <taxon>Dothideomycetes</taxon>
        <taxon>Dothideomycetes incertae sedis</taxon>
        <taxon>Botryosphaeriales</taxon>
        <taxon>Botryosphaeriaceae</taxon>
        <taxon>Botryosphaeria</taxon>
    </lineage>
</organism>
<dbReference type="InterPro" id="IPR002938">
    <property type="entry name" value="FAD-bd"/>
</dbReference>
<proteinExistence type="predicted"/>
<dbReference type="OrthoDB" id="47494at2759"/>
<dbReference type="GO" id="GO:0071949">
    <property type="term" value="F:FAD binding"/>
    <property type="evidence" value="ECO:0007669"/>
    <property type="project" value="InterPro"/>
</dbReference>